<dbReference type="EMBL" id="LR796639">
    <property type="protein sequence ID" value="CAB4155838.1"/>
    <property type="molecule type" value="Genomic_DNA"/>
</dbReference>
<protein>
    <recommendedName>
        <fullName evidence="1">YubB ferredoxin-like domain-containing protein</fullName>
    </recommendedName>
</protein>
<organism evidence="2">
    <name type="scientific">uncultured Caudovirales phage</name>
    <dbReference type="NCBI Taxonomy" id="2100421"/>
    <lineage>
        <taxon>Viruses</taxon>
        <taxon>Duplodnaviria</taxon>
        <taxon>Heunggongvirae</taxon>
        <taxon>Uroviricota</taxon>
        <taxon>Caudoviricetes</taxon>
        <taxon>Peduoviridae</taxon>
        <taxon>Maltschvirus</taxon>
        <taxon>Maltschvirus maltsch</taxon>
    </lineage>
</organism>
<reference evidence="2" key="1">
    <citation type="submission" date="2020-04" db="EMBL/GenBank/DDBJ databases">
        <authorList>
            <person name="Chiriac C."/>
            <person name="Salcher M."/>
            <person name="Ghai R."/>
            <person name="Kavagutti S V."/>
        </authorList>
    </citation>
    <scope>NUCLEOTIDE SEQUENCE</scope>
</reference>
<accession>A0A6J5NFW7</accession>
<proteinExistence type="predicted"/>
<gene>
    <name evidence="2" type="ORF">UFOVP658_29</name>
</gene>
<dbReference type="InterPro" id="IPR041329">
    <property type="entry name" value="YubB_C"/>
</dbReference>
<sequence length="218" mass="25443">MTVTGSKEECERFVAGVHHEEVEEKTYDWTTSPATETGTKMVTHLSILKGYLPCPQELYEVTAPVQEEQAELAMQMIAKYGTSNWYDWEYENWGIKWGDCHTHILDESDNELPDGSYKVDYQFDTPWGTATDAFLKITAMFPTLRFDFQHDEEAGFFQGCQVMKNGELVYERFFAPCDYSVEAPDWNSPEYDKWSDDYDEWREAEQFKIDCEVDKVVC</sequence>
<evidence type="ECO:0000313" key="2">
    <source>
        <dbReference type="EMBL" id="CAB4155838.1"/>
    </source>
</evidence>
<evidence type="ECO:0000259" key="1">
    <source>
        <dbReference type="Pfam" id="PF18406"/>
    </source>
</evidence>
<feature type="domain" description="YubB ferredoxin-like" evidence="1">
    <location>
        <begin position="118"/>
        <end position="169"/>
    </location>
</feature>
<name>A0A6J5NFW7_9CAUD</name>
<dbReference type="Pfam" id="PF18406">
    <property type="entry name" value="DUF1281_C"/>
    <property type="match status" value="1"/>
</dbReference>